<comment type="catalytic activity">
    <reaction evidence="2">
        <text>a 3'-end 2',3'-cyclophospho-ribonucleotide-RNA + H2O = a 3'-end 2'-phospho-ribonucleotide-RNA + H(+)</text>
        <dbReference type="Rhea" id="RHEA:11828"/>
        <dbReference type="Rhea" id="RHEA-COMP:10464"/>
        <dbReference type="Rhea" id="RHEA-COMP:17353"/>
        <dbReference type="ChEBI" id="CHEBI:15377"/>
        <dbReference type="ChEBI" id="CHEBI:15378"/>
        <dbReference type="ChEBI" id="CHEBI:83064"/>
        <dbReference type="ChEBI" id="CHEBI:173113"/>
        <dbReference type="EC" id="3.1.4.58"/>
    </reaction>
</comment>
<protein>
    <recommendedName>
        <fullName evidence="2">RNA 2',3'-cyclic phosphodiesterase</fullName>
        <shortName evidence="2">RNA 2',3'-CPDase</shortName>
        <ecNumber evidence="2">3.1.4.58</ecNumber>
    </recommendedName>
</protein>
<accession>A0A2M9XH49</accession>
<evidence type="ECO:0000313" key="3">
    <source>
        <dbReference type="EMBL" id="PJZ27015.1"/>
    </source>
</evidence>
<organism evidence="3 4">
    <name type="scientific">Leptospira hartskeerlii</name>
    <dbReference type="NCBI Taxonomy" id="2023177"/>
    <lineage>
        <taxon>Bacteria</taxon>
        <taxon>Pseudomonadati</taxon>
        <taxon>Spirochaetota</taxon>
        <taxon>Spirochaetia</taxon>
        <taxon>Leptospirales</taxon>
        <taxon>Leptospiraceae</taxon>
        <taxon>Leptospira</taxon>
    </lineage>
</organism>
<dbReference type="GO" id="GO:0008664">
    <property type="term" value="F:RNA 2',3'-cyclic 3'-phosphodiesterase activity"/>
    <property type="evidence" value="ECO:0007669"/>
    <property type="project" value="UniProtKB-EC"/>
</dbReference>
<evidence type="ECO:0000256" key="2">
    <source>
        <dbReference type="HAMAP-Rule" id="MF_01940"/>
    </source>
</evidence>
<name>A0A2M9XH49_9LEPT</name>
<dbReference type="Gene3D" id="3.90.1140.10">
    <property type="entry name" value="Cyclic phosphodiesterase"/>
    <property type="match status" value="1"/>
</dbReference>
<dbReference type="InterPro" id="IPR004175">
    <property type="entry name" value="RNA_CPDase"/>
</dbReference>
<comment type="similarity">
    <text evidence="2">Belongs to the 2H phosphoesterase superfamily. ThpR family.</text>
</comment>
<dbReference type="PANTHER" id="PTHR35561:SF1">
    <property type="entry name" value="RNA 2',3'-CYCLIC PHOSPHODIESTERASE"/>
    <property type="match status" value="1"/>
</dbReference>
<gene>
    <name evidence="3" type="ORF">CH357_00115</name>
</gene>
<reference evidence="3 4" key="1">
    <citation type="submission" date="2017-07" db="EMBL/GenBank/DDBJ databases">
        <title>Leptospira spp. isolated from tropical soils.</title>
        <authorList>
            <person name="Thibeaux R."/>
            <person name="Iraola G."/>
            <person name="Ferres I."/>
            <person name="Bierque E."/>
            <person name="Girault D."/>
            <person name="Soupe-Gilbert M.-E."/>
            <person name="Picardeau M."/>
            <person name="Goarant C."/>
        </authorList>
    </citation>
    <scope>NUCLEOTIDE SEQUENCE [LARGE SCALE GENOMIC DNA]</scope>
    <source>
        <strain evidence="3 4">MCA1-C-A1</strain>
    </source>
</reference>
<proteinExistence type="inferred from homology"/>
<comment type="caution">
    <text evidence="3">The sequence shown here is derived from an EMBL/GenBank/DDBJ whole genome shotgun (WGS) entry which is preliminary data.</text>
</comment>
<feature type="short sequence motif" description="HXTX 2" evidence="2">
    <location>
        <begin position="119"/>
        <end position="122"/>
    </location>
</feature>
<dbReference type="RefSeq" id="WP_100704767.1">
    <property type="nucleotide sequence ID" value="NZ_NPDL01000004.1"/>
</dbReference>
<sequence>MRSFLGLALPDSIKSDLEKICFGLEEIRWVSPENFHTTLVFLGELKPEELEKVSEICSQVYEKSFSLEIKGVGFFGNKFPEILYVGITLSEELKKLQKVLESTLRREGFSIDKRDYRPHITIGRFKRTPEKRMDLYLNEFSQFQTDIVPVSEFHLFSSRSGANGQIYSVEESYPLLLE</sequence>
<dbReference type="Proteomes" id="UP000232196">
    <property type="component" value="Unassembled WGS sequence"/>
</dbReference>
<dbReference type="HAMAP" id="MF_01940">
    <property type="entry name" value="RNA_CPDase"/>
    <property type="match status" value="1"/>
</dbReference>
<dbReference type="PANTHER" id="PTHR35561">
    <property type="entry name" value="RNA 2',3'-CYCLIC PHOSPHODIESTERASE"/>
    <property type="match status" value="1"/>
</dbReference>
<dbReference type="AlphaFoldDB" id="A0A2M9XH49"/>
<keyword evidence="4" id="KW-1185">Reference proteome</keyword>
<dbReference type="EMBL" id="NPDN01000001">
    <property type="protein sequence ID" value="PJZ27015.1"/>
    <property type="molecule type" value="Genomic_DNA"/>
</dbReference>
<dbReference type="NCBIfam" id="TIGR02258">
    <property type="entry name" value="2_5_ligase"/>
    <property type="match status" value="1"/>
</dbReference>
<comment type="function">
    <text evidence="2">Hydrolyzes RNA 2',3'-cyclic phosphodiester to an RNA 2'-phosphomonoester.</text>
</comment>
<dbReference type="EC" id="3.1.4.58" evidence="2"/>
<evidence type="ECO:0000313" key="4">
    <source>
        <dbReference type="Proteomes" id="UP000232196"/>
    </source>
</evidence>
<dbReference type="InterPro" id="IPR009097">
    <property type="entry name" value="Cyclic_Pdiesterase"/>
</dbReference>
<dbReference type="Pfam" id="PF13563">
    <property type="entry name" value="2_5_RNA_ligase2"/>
    <property type="match status" value="1"/>
</dbReference>
<feature type="active site" description="Proton donor" evidence="2">
    <location>
        <position position="36"/>
    </location>
</feature>
<dbReference type="SUPFAM" id="SSF55144">
    <property type="entry name" value="LigT-like"/>
    <property type="match status" value="1"/>
</dbReference>
<dbReference type="OrthoDB" id="9789350at2"/>
<keyword evidence="1 2" id="KW-0378">Hydrolase</keyword>
<dbReference type="GO" id="GO:0004113">
    <property type="term" value="F:2',3'-cyclic-nucleotide 3'-phosphodiesterase activity"/>
    <property type="evidence" value="ECO:0007669"/>
    <property type="project" value="InterPro"/>
</dbReference>
<evidence type="ECO:0000256" key="1">
    <source>
        <dbReference type="ARBA" id="ARBA00022801"/>
    </source>
</evidence>
<feature type="short sequence motif" description="HXTX 1" evidence="2">
    <location>
        <begin position="36"/>
        <end position="39"/>
    </location>
</feature>
<feature type="active site" description="Proton acceptor" evidence="2">
    <location>
        <position position="119"/>
    </location>
</feature>